<dbReference type="InterPro" id="IPR021508">
    <property type="entry name" value="Gp17-like"/>
</dbReference>
<accession>A0A369VTD6</accession>
<dbReference type="OrthoDB" id="7450850at2"/>
<dbReference type="RefSeq" id="WP_114688545.1">
    <property type="nucleotide sequence ID" value="NZ_QQNB01000003.1"/>
</dbReference>
<evidence type="ECO:0000313" key="1">
    <source>
        <dbReference type="EMBL" id="RDE04807.1"/>
    </source>
</evidence>
<reference evidence="1 2" key="1">
    <citation type="submission" date="2018-07" db="EMBL/GenBank/DDBJ databases">
        <title>a novel species of Sphingomonas isolated from the rhizosphere soil of Araceae plant.</title>
        <authorList>
            <person name="Zhiyong W."/>
            <person name="Qinglan Z."/>
            <person name="Zhiwei F."/>
            <person name="Ding X."/>
            <person name="Gejiao W."/>
            <person name="Shixue Z."/>
        </authorList>
    </citation>
    <scope>NUCLEOTIDE SEQUENCE [LARGE SCALE GENOMIC DNA]</scope>
    <source>
        <strain evidence="1 2">WZY 27</strain>
    </source>
</reference>
<dbReference type="Gene3D" id="3.30.2000.30">
    <property type="match status" value="1"/>
</dbReference>
<dbReference type="Proteomes" id="UP000253918">
    <property type="component" value="Unassembled WGS sequence"/>
</dbReference>
<proteinExistence type="predicted"/>
<dbReference type="EMBL" id="QQNB01000003">
    <property type="protein sequence ID" value="RDE04807.1"/>
    <property type="molecule type" value="Genomic_DNA"/>
</dbReference>
<comment type="caution">
    <text evidence="1">The sequence shown here is derived from an EMBL/GenBank/DDBJ whole genome shotgun (WGS) entry which is preliminary data.</text>
</comment>
<gene>
    <name evidence="1" type="ORF">DVW87_14625</name>
</gene>
<name>A0A369VTD6_9SPHN</name>
<dbReference type="InterPro" id="IPR053745">
    <property type="entry name" value="Viral_Tail_Comp_sf"/>
</dbReference>
<keyword evidence="2" id="KW-1185">Reference proteome</keyword>
<dbReference type="Pfam" id="PF11367">
    <property type="entry name" value="Tail_completion_gp17"/>
    <property type="match status" value="1"/>
</dbReference>
<organism evidence="1 2">
    <name type="scientific">Sphingomonas aracearum</name>
    <dbReference type="NCBI Taxonomy" id="2283317"/>
    <lineage>
        <taxon>Bacteria</taxon>
        <taxon>Pseudomonadati</taxon>
        <taxon>Pseudomonadota</taxon>
        <taxon>Alphaproteobacteria</taxon>
        <taxon>Sphingomonadales</taxon>
        <taxon>Sphingomonadaceae</taxon>
        <taxon>Sphingomonas</taxon>
    </lineage>
</organism>
<evidence type="ECO:0000313" key="2">
    <source>
        <dbReference type="Proteomes" id="UP000253918"/>
    </source>
</evidence>
<dbReference type="AlphaFoldDB" id="A0A369VTD6"/>
<protein>
    <submittedName>
        <fullName evidence="1">DUF3168 domain-containing protein</fullName>
    </submittedName>
</protein>
<sequence length="131" mass="13618">MTAVQVVLTAVREALAADPAVGGRLNGVFDGPVKGAALPHAEMGEVLAGDWGTKDRPGRELRVAVAVRDAGDSAARVREVAGAIEARIGALPRMLDGWEVASVAPVRCRVAAEGAGRWRATIEMRVRVLAG</sequence>